<feature type="transmembrane region" description="Helical" evidence="6">
    <location>
        <begin position="127"/>
        <end position="151"/>
    </location>
</feature>
<sequence length="428" mass="47214">MSMIFLIVQLPTSWGVSFVMKRYGLRWCMIIFGVLTFIGMWIRCFGYKKGSETYLWIAFCGQTLIAIGQPFVHSISGLLSVNWFGDKERTLVQVVTLLMGLIGGGVSFAIGPSLITMGQTAMRGSEIGMIIYLVLQAVIASACLVLIVIFVKDKPPTPPVIIKENQTIDSTEEKDEEPTEGTNLTINSESNEGQFNAIESGHHGEKPFSNSNAKDIYPQQTIWQGAKKLLTSPHFIMLTIGSSCLNSVFQTLAILEQLITPKGYTTFDNANIGLVHLVFVLIGCFGLSILFDKTKRFKLISCISSFTACIGFACFSVIMQWEKTDFTLAMVYLSFVVIGVSAIPSLPLISQMLVYSTYPVHPATSLVISSAIGTIWSVIFLVIVNVLQSEVTNSSNIILWMDLSLLIIGFVMVLLFRGKFDNVLVNKK</sequence>
<accession>D2V9J2</accession>
<dbReference type="EMBL" id="GG738858">
    <property type="protein sequence ID" value="EFC46471.1"/>
    <property type="molecule type" value="Genomic_DNA"/>
</dbReference>
<evidence type="ECO:0000256" key="4">
    <source>
        <dbReference type="ARBA" id="ARBA00023136"/>
    </source>
</evidence>
<feature type="transmembrane region" description="Helical" evidence="6">
    <location>
        <begin position="25"/>
        <end position="42"/>
    </location>
</feature>
<evidence type="ECO:0000313" key="7">
    <source>
        <dbReference type="EMBL" id="EFC46471.1"/>
    </source>
</evidence>
<dbReference type="PANTHER" id="PTHR10924">
    <property type="entry name" value="MAJOR FACILITATOR SUPERFAMILY PROTEIN-RELATED"/>
    <property type="match status" value="1"/>
</dbReference>
<dbReference type="GeneID" id="8859988"/>
<feature type="transmembrane region" description="Helical" evidence="6">
    <location>
        <begin position="366"/>
        <end position="387"/>
    </location>
</feature>
<evidence type="ECO:0000256" key="3">
    <source>
        <dbReference type="ARBA" id="ARBA00022989"/>
    </source>
</evidence>
<dbReference type="eggNOG" id="KOG2563">
    <property type="taxonomic scope" value="Eukaryota"/>
</dbReference>
<evidence type="ECO:0000256" key="5">
    <source>
        <dbReference type="SAM" id="MobiDB-lite"/>
    </source>
</evidence>
<feature type="transmembrane region" description="Helical" evidence="6">
    <location>
        <begin position="271"/>
        <end position="291"/>
    </location>
</feature>
<gene>
    <name evidence="7" type="ORF">NAEGRDRAFT_65462</name>
</gene>
<keyword evidence="8" id="KW-1185">Reference proteome</keyword>
<dbReference type="InterPro" id="IPR011701">
    <property type="entry name" value="MFS"/>
</dbReference>
<reference evidence="7 8" key="1">
    <citation type="journal article" date="2010" name="Cell">
        <title>The genome of Naegleria gruberi illuminates early eukaryotic versatility.</title>
        <authorList>
            <person name="Fritz-Laylin L.K."/>
            <person name="Prochnik S.E."/>
            <person name="Ginger M.L."/>
            <person name="Dacks J.B."/>
            <person name="Carpenter M.L."/>
            <person name="Field M.C."/>
            <person name="Kuo A."/>
            <person name="Paredez A."/>
            <person name="Chapman J."/>
            <person name="Pham J."/>
            <person name="Shu S."/>
            <person name="Neupane R."/>
            <person name="Cipriano M."/>
            <person name="Mancuso J."/>
            <person name="Tu H."/>
            <person name="Salamov A."/>
            <person name="Lindquist E."/>
            <person name="Shapiro H."/>
            <person name="Lucas S."/>
            <person name="Grigoriev I.V."/>
            <person name="Cande W.Z."/>
            <person name="Fulton C."/>
            <person name="Rokhsar D.S."/>
            <person name="Dawson S.C."/>
        </authorList>
    </citation>
    <scope>NUCLEOTIDE SEQUENCE [LARGE SCALE GENOMIC DNA]</scope>
    <source>
        <strain evidence="7 8">NEG-M</strain>
    </source>
</reference>
<evidence type="ECO:0000256" key="2">
    <source>
        <dbReference type="ARBA" id="ARBA00022692"/>
    </source>
</evidence>
<evidence type="ECO:0000313" key="8">
    <source>
        <dbReference type="Proteomes" id="UP000006671"/>
    </source>
</evidence>
<feature type="compositionally biased region" description="Acidic residues" evidence="5">
    <location>
        <begin position="170"/>
        <end position="179"/>
    </location>
</feature>
<dbReference type="KEGG" id="ngr:NAEGRDRAFT_65462"/>
<feature type="transmembrane region" description="Helical" evidence="6">
    <location>
        <begin position="399"/>
        <end position="418"/>
    </location>
</feature>
<organism evidence="8">
    <name type="scientific">Naegleria gruberi</name>
    <name type="common">Amoeba</name>
    <dbReference type="NCBI Taxonomy" id="5762"/>
    <lineage>
        <taxon>Eukaryota</taxon>
        <taxon>Discoba</taxon>
        <taxon>Heterolobosea</taxon>
        <taxon>Tetramitia</taxon>
        <taxon>Eutetramitia</taxon>
        <taxon>Vahlkampfiidae</taxon>
        <taxon>Naegleria</taxon>
    </lineage>
</organism>
<evidence type="ECO:0000256" key="1">
    <source>
        <dbReference type="ARBA" id="ARBA00004141"/>
    </source>
</evidence>
<feature type="transmembrane region" description="Helical" evidence="6">
    <location>
        <begin position="326"/>
        <end position="346"/>
    </location>
</feature>
<evidence type="ECO:0000256" key="6">
    <source>
        <dbReference type="SAM" id="Phobius"/>
    </source>
</evidence>
<protein>
    <submittedName>
        <fullName evidence="7">Predicted protein</fullName>
    </submittedName>
</protein>
<dbReference type="RefSeq" id="XP_002679215.1">
    <property type="nucleotide sequence ID" value="XM_002679169.1"/>
</dbReference>
<keyword evidence="2 6" id="KW-0812">Transmembrane</keyword>
<dbReference type="InterPro" id="IPR036259">
    <property type="entry name" value="MFS_trans_sf"/>
</dbReference>
<dbReference type="OMA" id="SRLCWIV"/>
<comment type="subcellular location">
    <subcellularLocation>
        <location evidence="1">Membrane</location>
        <topology evidence="1">Multi-pass membrane protein</topology>
    </subcellularLocation>
</comment>
<feature type="transmembrane region" description="Helical" evidence="6">
    <location>
        <begin position="54"/>
        <end position="72"/>
    </location>
</feature>
<feature type="transmembrane region" description="Helical" evidence="6">
    <location>
        <begin position="92"/>
        <end position="115"/>
    </location>
</feature>
<dbReference type="Proteomes" id="UP000006671">
    <property type="component" value="Unassembled WGS sequence"/>
</dbReference>
<dbReference type="InterPro" id="IPR049680">
    <property type="entry name" value="FLVCR1-2_SLC49-like"/>
</dbReference>
<feature type="region of interest" description="Disordered" evidence="5">
    <location>
        <begin position="164"/>
        <end position="188"/>
    </location>
</feature>
<dbReference type="Gene3D" id="1.20.1250.20">
    <property type="entry name" value="MFS general substrate transporter like domains"/>
    <property type="match status" value="1"/>
</dbReference>
<dbReference type="Pfam" id="PF07690">
    <property type="entry name" value="MFS_1"/>
    <property type="match status" value="1"/>
</dbReference>
<dbReference type="AlphaFoldDB" id="D2V9J2"/>
<dbReference type="OrthoDB" id="422206at2759"/>
<dbReference type="GO" id="GO:0022857">
    <property type="term" value="F:transmembrane transporter activity"/>
    <property type="evidence" value="ECO:0007669"/>
    <property type="project" value="InterPro"/>
</dbReference>
<dbReference type="GO" id="GO:0016020">
    <property type="term" value="C:membrane"/>
    <property type="evidence" value="ECO:0007669"/>
    <property type="project" value="UniProtKB-SubCell"/>
</dbReference>
<dbReference type="PANTHER" id="PTHR10924:SF6">
    <property type="entry name" value="SOLUTE CARRIER FAMILY 49 MEMBER A3"/>
    <property type="match status" value="1"/>
</dbReference>
<proteinExistence type="predicted"/>
<dbReference type="SUPFAM" id="SSF103473">
    <property type="entry name" value="MFS general substrate transporter"/>
    <property type="match status" value="1"/>
</dbReference>
<dbReference type="InParanoid" id="D2V9J2"/>
<feature type="transmembrane region" description="Helical" evidence="6">
    <location>
        <begin position="297"/>
        <end position="319"/>
    </location>
</feature>
<dbReference type="VEuPathDB" id="AmoebaDB:NAEGRDRAFT_65462"/>
<keyword evidence="4 6" id="KW-0472">Membrane</keyword>
<keyword evidence="3 6" id="KW-1133">Transmembrane helix</keyword>
<name>D2V9J2_NAEGR</name>